<evidence type="ECO:0000313" key="2">
    <source>
        <dbReference type="Proteomes" id="UP001148838"/>
    </source>
</evidence>
<protein>
    <recommendedName>
        <fullName evidence="3">Reverse transcriptase</fullName>
    </recommendedName>
</protein>
<dbReference type="Proteomes" id="UP001148838">
    <property type="component" value="Unassembled WGS sequence"/>
</dbReference>
<accession>A0ABQ8RZ93</accession>
<dbReference type="PANTHER" id="PTHR47027:SF29">
    <property type="entry name" value="C2H2-TYPE DOMAIN-CONTAINING PROTEIN"/>
    <property type="match status" value="1"/>
</dbReference>
<organism evidence="1 2">
    <name type="scientific">Periplaneta americana</name>
    <name type="common">American cockroach</name>
    <name type="synonym">Blatta americana</name>
    <dbReference type="NCBI Taxonomy" id="6978"/>
    <lineage>
        <taxon>Eukaryota</taxon>
        <taxon>Metazoa</taxon>
        <taxon>Ecdysozoa</taxon>
        <taxon>Arthropoda</taxon>
        <taxon>Hexapoda</taxon>
        <taxon>Insecta</taxon>
        <taxon>Pterygota</taxon>
        <taxon>Neoptera</taxon>
        <taxon>Polyneoptera</taxon>
        <taxon>Dictyoptera</taxon>
        <taxon>Blattodea</taxon>
        <taxon>Blattoidea</taxon>
        <taxon>Blattidae</taxon>
        <taxon>Blattinae</taxon>
        <taxon>Periplaneta</taxon>
    </lineage>
</organism>
<comment type="caution">
    <text evidence="1">The sequence shown here is derived from an EMBL/GenBank/DDBJ whole genome shotgun (WGS) entry which is preliminary data.</text>
</comment>
<keyword evidence="2" id="KW-1185">Reference proteome</keyword>
<evidence type="ECO:0000313" key="1">
    <source>
        <dbReference type="EMBL" id="KAJ4427008.1"/>
    </source>
</evidence>
<evidence type="ECO:0008006" key="3">
    <source>
        <dbReference type="Google" id="ProtNLM"/>
    </source>
</evidence>
<dbReference type="EMBL" id="JAJSOF020000039">
    <property type="protein sequence ID" value="KAJ4427008.1"/>
    <property type="molecule type" value="Genomic_DNA"/>
</dbReference>
<proteinExistence type="predicted"/>
<dbReference type="PANTHER" id="PTHR47027">
    <property type="entry name" value="REVERSE TRANSCRIPTASE DOMAIN-CONTAINING PROTEIN"/>
    <property type="match status" value="1"/>
</dbReference>
<sequence>MNSQDGFLDSRKVRARPTLRDLEFQKRSAASQNEKGVSLFIEHPVTNQITHHEGLSCSEWRDAIKMVGNVAAVCTIPARSMDSNRCRHCFNEIETLTHVLGSCPHANVIRKSGVQVRSDIIYKSTQVMAFADDIVIIGRSLKYVEEAFLALEKSVKEMGMVIEGKIKYMVATSGNSGGKADSIQMENYKFERVDKFKYLRFLVTNDNNKSKKISNRMVCGNRAYFGLKKYFKSHALTQKTKTTLYKTLVRSTLIYASGTWTIYKNEERRLDIFERKIL</sequence>
<name>A0ABQ8RZ93_PERAM</name>
<gene>
    <name evidence="1" type="ORF">ANN_26807</name>
</gene>
<reference evidence="1 2" key="1">
    <citation type="journal article" date="2022" name="Allergy">
        <title>Genome assembly and annotation of Periplaneta americana reveal a comprehensive cockroach allergen profile.</title>
        <authorList>
            <person name="Wang L."/>
            <person name="Xiong Q."/>
            <person name="Saelim N."/>
            <person name="Wang L."/>
            <person name="Nong W."/>
            <person name="Wan A.T."/>
            <person name="Shi M."/>
            <person name="Liu X."/>
            <person name="Cao Q."/>
            <person name="Hui J.H.L."/>
            <person name="Sookrung N."/>
            <person name="Leung T.F."/>
            <person name="Tungtrongchitr A."/>
            <person name="Tsui S.K.W."/>
        </authorList>
    </citation>
    <scope>NUCLEOTIDE SEQUENCE [LARGE SCALE GENOMIC DNA]</scope>
    <source>
        <strain evidence="1">PWHHKU_190912</strain>
    </source>
</reference>